<dbReference type="GO" id="GO:0016020">
    <property type="term" value="C:membrane"/>
    <property type="evidence" value="ECO:0007669"/>
    <property type="project" value="UniProtKB-SubCell"/>
</dbReference>
<proteinExistence type="predicted"/>
<dbReference type="SUPFAM" id="SSF52058">
    <property type="entry name" value="L domain-like"/>
    <property type="match status" value="1"/>
</dbReference>
<dbReference type="PANTHER" id="PTHR45631">
    <property type="entry name" value="OS07G0107800 PROTEIN-RELATED"/>
    <property type="match status" value="1"/>
</dbReference>
<reference evidence="8 9" key="1">
    <citation type="submission" date="2024-09" db="EMBL/GenBank/DDBJ databases">
        <title>Chromosome-scale assembly of Riccia fluitans.</title>
        <authorList>
            <person name="Paukszto L."/>
            <person name="Sawicki J."/>
            <person name="Karawczyk K."/>
            <person name="Piernik-Szablinska J."/>
            <person name="Szczecinska M."/>
            <person name="Mazdziarz M."/>
        </authorList>
    </citation>
    <scope>NUCLEOTIDE SEQUENCE [LARGE SCALE GENOMIC DNA]</scope>
    <source>
        <strain evidence="8">Rf_01</strain>
        <tissue evidence="8">Aerial parts of the thallus</tissue>
    </source>
</reference>
<dbReference type="EMBL" id="JBHFFA010000007">
    <property type="protein sequence ID" value="KAL2611306.1"/>
    <property type="molecule type" value="Genomic_DNA"/>
</dbReference>
<dbReference type="InterPro" id="IPR032675">
    <property type="entry name" value="LRR_dom_sf"/>
</dbReference>
<feature type="chain" id="PRO_5044855813" description="Malectin-like domain-containing protein" evidence="7">
    <location>
        <begin position="26"/>
        <end position="432"/>
    </location>
</feature>
<evidence type="ECO:0000313" key="9">
    <source>
        <dbReference type="Proteomes" id="UP001605036"/>
    </source>
</evidence>
<keyword evidence="2" id="KW-0433">Leucine-rich repeat</keyword>
<feature type="signal peptide" evidence="7">
    <location>
        <begin position="1"/>
        <end position="25"/>
    </location>
</feature>
<keyword evidence="6" id="KW-0472">Membrane</keyword>
<evidence type="ECO:0000256" key="1">
    <source>
        <dbReference type="ARBA" id="ARBA00004167"/>
    </source>
</evidence>
<dbReference type="Proteomes" id="UP001605036">
    <property type="component" value="Unassembled WGS sequence"/>
</dbReference>
<evidence type="ECO:0000256" key="5">
    <source>
        <dbReference type="ARBA" id="ARBA00022989"/>
    </source>
</evidence>
<evidence type="ECO:0008006" key="10">
    <source>
        <dbReference type="Google" id="ProtNLM"/>
    </source>
</evidence>
<dbReference type="FunFam" id="3.80.10.10:FF:000129">
    <property type="entry name" value="Leucine-rich repeat receptor-like kinase"/>
    <property type="match status" value="1"/>
</dbReference>
<dbReference type="Pfam" id="PF13855">
    <property type="entry name" value="LRR_8"/>
    <property type="match status" value="1"/>
</dbReference>
<comment type="caution">
    <text evidence="8">The sequence shown here is derived from an EMBL/GenBank/DDBJ whole genome shotgun (WGS) entry which is preliminary data.</text>
</comment>
<keyword evidence="5" id="KW-1133">Transmembrane helix</keyword>
<keyword evidence="7" id="KW-0732">Signal</keyword>
<protein>
    <recommendedName>
        <fullName evidence="10">Malectin-like domain-containing protein</fullName>
    </recommendedName>
</protein>
<evidence type="ECO:0000313" key="8">
    <source>
        <dbReference type="EMBL" id="KAL2611306.1"/>
    </source>
</evidence>
<dbReference type="Gene3D" id="3.80.10.10">
    <property type="entry name" value="Ribonuclease Inhibitor"/>
    <property type="match status" value="1"/>
</dbReference>
<keyword evidence="3" id="KW-0812">Transmembrane</keyword>
<accession>A0ABD1XTT2</accession>
<evidence type="ECO:0000256" key="4">
    <source>
        <dbReference type="ARBA" id="ARBA00022737"/>
    </source>
</evidence>
<gene>
    <name evidence="8" type="ORF">R1flu_022998</name>
</gene>
<comment type="subcellular location">
    <subcellularLocation>
        <location evidence="1">Membrane</location>
        <topology evidence="1">Single-pass membrane protein</topology>
    </subcellularLocation>
</comment>
<evidence type="ECO:0000256" key="2">
    <source>
        <dbReference type="ARBA" id="ARBA00022614"/>
    </source>
</evidence>
<keyword evidence="9" id="KW-1185">Reference proteome</keyword>
<sequence length="432" mass="47973">MPKFIYSFVILILYLCLQAFVSSDAQLTEFRSIDCGAASSYEDAELGLKWETDDNYTKTGITRQMKEGEFPQFMVLGVRLNMGPKPGGNSFFRYPDDDFDRFWQPAVPPRFPSFATIDESSFIENLTLFTYTPASGAGDGDGYNWPPNRTVIDAWVGPQLAFTIPRSRVDTDKLYASFYVAEIRPEFNITAWDVYENSSYAVDDTSDNASIEDRMAHTFFLNEVVLKDPKIIHVNVSSSSVDGVILNGFEYYYLYDFDISATYSIDEKALDGLQESFGLQDWQGDPCFPVAWDWLTCDPEASRIQKLKLSHMNLSGPIPENISNLVELTEIYLDNNSLEGSIPESLASLPKLQILALDNNKLTGEIPPGLKNRLGFTFTGNPGLSGAGSGATAQAPGSQPSPKSAAVRTIRKTDILLLGMVLWASLFLQVSI</sequence>
<evidence type="ECO:0000256" key="6">
    <source>
        <dbReference type="ARBA" id="ARBA00023136"/>
    </source>
</evidence>
<keyword evidence="4" id="KW-0677">Repeat</keyword>
<evidence type="ECO:0000256" key="3">
    <source>
        <dbReference type="ARBA" id="ARBA00022692"/>
    </source>
</evidence>
<dbReference type="InterPro" id="IPR001611">
    <property type="entry name" value="Leu-rich_rpt"/>
</dbReference>
<dbReference type="AlphaFoldDB" id="A0ABD1XTT2"/>
<dbReference type="PANTHER" id="PTHR45631:SF68">
    <property type="entry name" value="REPEAT FAMILY PROTEIN, PUTATIVE, EXPRESSED-RELATED"/>
    <property type="match status" value="1"/>
</dbReference>
<name>A0ABD1XTT2_9MARC</name>
<organism evidence="8 9">
    <name type="scientific">Riccia fluitans</name>
    <dbReference type="NCBI Taxonomy" id="41844"/>
    <lineage>
        <taxon>Eukaryota</taxon>
        <taxon>Viridiplantae</taxon>
        <taxon>Streptophyta</taxon>
        <taxon>Embryophyta</taxon>
        <taxon>Marchantiophyta</taxon>
        <taxon>Marchantiopsida</taxon>
        <taxon>Marchantiidae</taxon>
        <taxon>Marchantiales</taxon>
        <taxon>Ricciaceae</taxon>
        <taxon>Riccia</taxon>
    </lineage>
</organism>
<evidence type="ECO:0000256" key="7">
    <source>
        <dbReference type="SAM" id="SignalP"/>
    </source>
</evidence>